<dbReference type="InterPro" id="IPR023346">
    <property type="entry name" value="Lysozyme-like_dom_sf"/>
</dbReference>
<evidence type="ECO:0000256" key="1">
    <source>
        <dbReference type="ARBA" id="ARBA00007734"/>
    </source>
</evidence>
<dbReference type="InterPro" id="IPR012289">
    <property type="entry name" value="Lytic_TGlycosylase_superhlx_L"/>
</dbReference>
<evidence type="ECO:0000259" key="6">
    <source>
        <dbReference type="Pfam" id="PF14718"/>
    </source>
</evidence>
<evidence type="ECO:0000259" key="5">
    <source>
        <dbReference type="Pfam" id="PF01464"/>
    </source>
</evidence>
<evidence type="ECO:0000256" key="4">
    <source>
        <dbReference type="SAM" id="SignalP"/>
    </source>
</evidence>
<dbReference type="InterPro" id="IPR008939">
    <property type="entry name" value="Lytic_TGlycosylase_superhlx_U"/>
</dbReference>
<dbReference type="KEGG" id="xbc:ELE36_18405"/>
<reference evidence="7 8" key="1">
    <citation type="submission" date="2019-01" db="EMBL/GenBank/DDBJ databases">
        <title>Pseudolysobacter antarctica gen. nov., sp. nov., isolated from Fildes Peninsula, Antarctica.</title>
        <authorList>
            <person name="Wei Z."/>
            <person name="Peng F."/>
        </authorList>
    </citation>
    <scope>NUCLEOTIDE SEQUENCE [LARGE SCALE GENOMIC DNA]</scope>
    <source>
        <strain evidence="7 8">AQ6-296</strain>
    </source>
</reference>
<accession>A0A411HNX7</accession>
<dbReference type="AlphaFoldDB" id="A0A411HNX7"/>
<proteinExistence type="inferred from homology"/>
<dbReference type="CDD" id="cd13401">
    <property type="entry name" value="Slt70-like"/>
    <property type="match status" value="1"/>
</dbReference>
<dbReference type="PANTHER" id="PTHR37423:SF5">
    <property type="entry name" value="SOLUBLE LYTIC MUREIN TRANSGLYCOSYLASE"/>
    <property type="match status" value="1"/>
</dbReference>
<sequence length="683" mass="75695">MHLPKRFFLLLALLPIFATTLSMAEVTPDSATLARQRLQFQAAYQAAQRAPGDAWRKLSVGLENYPLYPYLELAGLQQRSELDRATVDAYLKAWANSLPAHLLRDAYLVQLAKRGLWQDFLDHYETSKNRELRCDELQARIALGKTPSYGDEIEPLWLSASATPAACDAVFAWARAQGSLQSKQLWQRLDLAAAANNAELTGNLAAQLPVSERDDGERIAASLRDPAANLGKAETWPDTSRARDAIAYGLSRLAKKNSEAAETLWAKLGDKFKFESSQRGRILHALALYRASSFAPDALARLDALPAEFGDDATREWRVRLALSAQNWADALAALDSLSDTQKADPRWRYLRARMLMKLERNSEANALFAAVAREPNYFGFLAADRAQLPYAVCPLQIAANTSAQAQLNGLPGLQRAFEFQSLGRLKEARREWDFTLADLALEQRRIAAEIANQRGWYDRAVFAFAHGEELRLYDLRFPLALKNEVETNSRDTGIDPAWTYGIIRAESAWMTDAHSGADAYGLMQLLPGTAARLAKAQKSSYRNAADLYDPATNIALGTRYLSNMSARFDGRTWLATAAYNAGPEAVDRWVAQRGTLDPDIFVETIPYRETREYVSSVLAFSVIYDWRLNQTALPLSSRLALALNPGAPPATETPPRKQMSCPLPEVPVITPAPADGKTGATQ</sequence>
<dbReference type="Pfam" id="PF14718">
    <property type="entry name" value="SLT_L"/>
    <property type="match status" value="1"/>
</dbReference>
<feature type="signal peptide" evidence="4">
    <location>
        <begin position="1"/>
        <end position="24"/>
    </location>
</feature>
<dbReference type="EMBL" id="CP035704">
    <property type="protein sequence ID" value="QBB72176.1"/>
    <property type="molecule type" value="Genomic_DNA"/>
</dbReference>
<dbReference type="InterPro" id="IPR008258">
    <property type="entry name" value="Transglycosylase_SLT_dom_1"/>
</dbReference>
<organism evidence="7 8">
    <name type="scientific">Pseudolysobacter antarcticus</name>
    <dbReference type="NCBI Taxonomy" id="2511995"/>
    <lineage>
        <taxon>Bacteria</taxon>
        <taxon>Pseudomonadati</taxon>
        <taxon>Pseudomonadota</taxon>
        <taxon>Gammaproteobacteria</taxon>
        <taxon>Lysobacterales</taxon>
        <taxon>Rhodanobacteraceae</taxon>
        <taxon>Pseudolysobacter</taxon>
    </lineage>
</organism>
<feature type="domain" description="Lytic transglycosylase superhelical linker" evidence="6">
    <location>
        <begin position="409"/>
        <end position="469"/>
    </location>
</feature>
<dbReference type="InterPro" id="IPR037061">
    <property type="entry name" value="Lytic_TGlycoase_superhlx_L_sf"/>
</dbReference>
<feature type="chain" id="PRO_5019227736" evidence="4">
    <location>
        <begin position="25"/>
        <end position="683"/>
    </location>
</feature>
<gene>
    <name evidence="7" type="ORF">ELE36_18405</name>
</gene>
<dbReference type="Gene3D" id="1.10.530.10">
    <property type="match status" value="1"/>
</dbReference>
<evidence type="ECO:0000313" key="7">
    <source>
        <dbReference type="EMBL" id="QBB72176.1"/>
    </source>
</evidence>
<dbReference type="SUPFAM" id="SSF53955">
    <property type="entry name" value="Lysozyme-like"/>
    <property type="match status" value="1"/>
</dbReference>
<evidence type="ECO:0000313" key="8">
    <source>
        <dbReference type="Proteomes" id="UP000291562"/>
    </source>
</evidence>
<feature type="domain" description="Transglycosylase SLT" evidence="5">
    <location>
        <begin position="490"/>
        <end position="599"/>
    </location>
</feature>
<name>A0A411HNX7_9GAMM</name>
<feature type="region of interest" description="Disordered" evidence="3">
    <location>
        <begin position="647"/>
        <end position="683"/>
    </location>
</feature>
<keyword evidence="2 4" id="KW-0732">Signal</keyword>
<dbReference type="Gene3D" id="1.10.1240.20">
    <property type="entry name" value="Lytic transglycosylase, superhelical linker domain"/>
    <property type="match status" value="1"/>
</dbReference>
<dbReference type="OrthoDB" id="92254at2"/>
<protein>
    <submittedName>
        <fullName evidence="7">Lytic murein transglycosylase</fullName>
    </submittedName>
</protein>
<evidence type="ECO:0000256" key="3">
    <source>
        <dbReference type="SAM" id="MobiDB-lite"/>
    </source>
</evidence>
<dbReference type="SUPFAM" id="SSF48435">
    <property type="entry name" value="Bacterial muramidases"/>
    <property type="match status" value="1"/>
</dbReference>
<dbReference type="GO" id="GO:0042597">
    <property type="term" value="C:periplasmic space"/>
    <property type="evidence" value="ECO:0007669"/>
    <property type="project" value="InterPro"/>
</dbReference>
<dbReference type="GO" id="GO:0004553">
    <property type="term" value="F:hydrolase activity, hydrolyzing O-glycosyl compounds"/>
    <property type="evidence" value="ECO:0007669"/>
    <property type="project" value="InterPro"/>
</dbReference>
<keyword evidence="8" id="KW-1185">Reference proteome</keyword>
<dbReference type="Pfam" id="PF01464">
    <property type="entry name" value="SLT"/>
    <property type="match status" value="1"/>
</dbReference>
<dbReference type="RefSeq" id="WP_129835892.1">
    <property type="nucleotide sequence ID" value="NZ_CP035704.1"/>
</dbReference>
<dbReference type="Gene3D" id="1.25.20.10">
    <property type="entry name" value="Bacterial muramidases"/>
    <property type="match status" value="1"/>
</dbReference>
<comment type="similarity">
    <text evidence="1">Belongs to the transglycosylase Slt family.</text>
</comment>
<dbReference type="PANTHER" id="PTHR37423">
    <property type="entry name" value="SOLUBLE LYTIC MUREIN TRANSGLYCOSYLASE-RELATED"/>
    <property type="match status" value="1"/>
</dbReference>
<dbReference type="Proteomes" id="UP000291562">
    <property type="component" value="Chromosome"/>
</dbReference>
<evidence type="ECO:0000256" key="2">
    <source>
        <dbReference type="ARBA" id="ARBA00022729"/>
    </source>
</evidence>